<evidence type="ECO:0000256" key="8">
    <source>
        <dbReference type="ARBA" id="ARBA00023306"/>
    </source>
</evidence>
<evidence type="ECO:0000256" key="1">
    <source>
        <dbReference type="ARBA" id="ARBA00004123"/>
    </source>
</evidence>
<evidence type="ECO:0000256" key="6">
    <source>
        <dbReference type="ARBA" id="ARBA00022838"/>
    </source>
</evidence>
<dbReference type="EMBL" id="CP118375">
    <property type="protein sequence ID" value="WFD41796.1"/>
    <property type="molecule type" value="Genomic_DNA"/>
</dbReference>
<reference evidence="10" key="1">
    <citation type="submission" date="2023-02" db="EMBL/GenBank/DDBJ databases">
        <title>Mating type loci evolution in Malassezia.</title>
        <authorList>
            <person name="Coelho M.A."/>
        </authorList>
    </citation>
    <scope>NUCLEOTIDE SEQUENCE</scope>
    <source>
        <strain evidence="10">CBS 14136</strain>
    </source>
</reference>
<keyword evidence="5" id="KW-0498">Mitosis</keyword>
<keyword evidence="7" id="KW-0539">Nucleus</keyword>
<keyword evidence="4" id="KW-0132">Cell division</keyword>
<dbReference type="Pfam" id="PF03980">
    <property type="entry name" value="Nnf1"/>
    <property type="match status" value="1"/>
</dbReference>
<keyword evidence="11" id="KW-1185">Reference proteome</keyword>
<dbReference type="GO" id="GO:0051301">
    <property type="term" value="P:cell division"/>
    <property type="evidence" value="ECO:0007669"/>
    <property type="project" value="UniProtKB-KW"/>
</dbReference>
<evidence type="ECO:0000313" key="10">
    <source>
        <dbReference type="EMBL" id="WFD41796.1"/>
    </source>
</evidence>
<keyword evidence="8" id="KW-0131">Cell cycle</keyword>
<keyword evidence="10" id="KW-0560">Oxidoreductase</keyword>
<sequence length="219" mass="24224">MAPEREAREGSGAQACIRLERMRAALDKFLTLVDEKASARSFAVALPGVSEIDLEKTRLQFAQDLKTAIRDDFEDLVVKYNLQARLSELQELVDEADERQKHDYAPHSAELKDVWRPDLNISAAICARVKADQSNLIPSLEQELAEVSANADGQLQASNKDSFERIAATEQATEEAQAAMADVFGMLDKLRYTVTDCSESEASALQTMIQSLYSEIGPV</sequence>
<dbReference type="GO" id="GO:0000444">
    <property type="term" value="C:MIS12/MIND type complex"/>
    <property type="evidence" value="ECO:0007669"/>
    <property type="project" value="InterPro"/>
</dbReference>
<accession>A0AAF0F2P1</accession>
<dbReference type="GO" id="GO:0004503">
    <property type="term" value="F:tyrosinase activity"/>
    <property type="evidence" value="ECO:0007669"/>
    <property type="project" value="UniProtKB-EC"/>
</dbReference>
<keyword evidence="6" id="KW-0995">Kinetochore</keyword>
<evidence type="ECO:0000256" key="3">
    <source>
        <dbReference type="ARBA" id="ARBA00022454"/>
    </source>
</evidence>
<evidence type="ECO:0000256" key="4">
    <source>
        <dbReference type="ARBA" id="ARBA00022618"/>
    </source>
</evidence>
<organism evidence="10 11">
    <name type="scientific">Malassezia psittaci</name>
    <dbReference type="NCBI Taxonomy" id="1821823"/>
    <lineage>
        <taxon>Eukaryota</taxon>
        <taxon>Fungi</taxon>
        <taxon>Dikarya</taxon>
        <taxon>Basidiomycota</taxon>
        <taxon>Ustilaginomycotina</taxon>
        <taxon>Malasseziomycetes</taxon>
        <taxon>Malasseziales</taxon>
        <taxon>Malasseziaceae</taxon>
        <taxon>Malassezia</taxon>
    </lineage>
</organism>
<proteinExistence type="predicted"/>
<dbReference type="EC" id="1.14.18.1" evidence="10"/>
<dbReference type="AlphaFoldDB" id="A0AAF0F2P1"/>
<protein>
    <submittedName>
        <fullName evidence="10">Tyrosinase</fullName>
        <ecNumber evidence="10">1.14.18.1</ecNumber>
    </submittedName>
</protein>
<dbReference type="Proteomes" id="UP001214628">
    <property type="component" value="Chromosome 1"/>
</dbReference>
<evidence type="ECO:0000256" key="9">
    <source>
        <dbReference type="ARBA" id="ARBA00023328"/>
    </source>
</evidence>
<name>A0AAF0F2P1_9BASI</name>
<keyword evidence="9" id="KW-0137">Centromere</keyword>
<gene>
    <name evidence="10" type="ORF">MPSI1_000432</name>
</gene>
<evidence type="ECO:0000313" key="11">
    <source>
        <dbReference type="Proteomes" id="UP001214628"/>
    </source>
</evidence>
<evidence type="ECO:0000256" key="7">
    <source>
        <dbReference type="ARBA" id="ARBA00023242"/>
    </source>
</evidence>
<keyword evidence="3" id="KW-0158">Chromosome</keyword>
<dbReference type="GO" id="GO:0005634">
    <property type="term" value="C:nucleus"/>
    <property type="evidence" value="ECO:0007669"/>
    <property type="project" value="UniProtKB-SubCell"/>
</dbReference>
<comment type="subcellular location">
    <subcellularLocation>
        <location evidence="2">Chromosome</location>
        <location evidence="2">Centromere</location>
        <location evidence="2">Kinetochore</location>
    </subcellularLocation>
    <subcellularLocation>
        <location evidence="1">Nucleus</location>
    </subcellularLocation>
</comment>
<dbReference type="InterPro" id="IPR007128">
    <property type="entry name" value="PMF1/Nnf1"/>
</dbReference>
<evidence type="ECO:0000256" key="2">
    <source>
        <dbReference type="ARBA" id="ARBA00004629"/>
    </source>
</evidence>
<evidence type="ECO:0000256" key="5">
    <source>
        <dbReference type="ARBA" id="ARBA00022776"/>
    </source>
</evidence>